<evidence type="ECO:0000256" key="1">
    <source>
        <dbReference type="ARBA" id="ARBA00001947"/>
    </source>
</evidence>
<dbReference type="SUPFAM" id="SSF53187">
    <property type="entry name" value="Zn-dependent exopeptidases"/>
    <property type="match status" value="1"/>
</dbReference>
<accession>A0A0M9BQL1</accession>
<dbReference type="InterPro" id="IPR053138">
    <property type="entry name" value="N-alpha-Ac-DABA_deacetylase"/>
</dbReference>
<dbReference type="PANTHER" id="PTHR37326">
    <property type="entry name" value="BLL3975 PROTEIN"/>
    <property type="match status" value="1"/>
</dbReference>
<dbReference type="Pfam" id="PF24827">
    <property type="entry name" value="AstE_AspA_cat"/>
    <property type="match status" value="1"/>
</dbReference>
<gene>
    <name evidence="6" type="ORF">AMS66_07240</name>
</gene>
<evidence type="ECO:0000256" key="4">
    <source>
        <dbReference type="ARBA" id="ARBA00022833"/>
    </source>
</evidence>
<evidence type="ECO:0000259" key="5">
    <source>
        <dbReference type="Pfam" id="PF24827"/>
    </source>
</evidence>
<comment type="caution">
    <text evidence="6">The sequence shown here is derived from an EMBL/GenBank/DDBJ whole genome shotgun (WGS) entry which is preliminary data.</text>
</comment>
<keyword evidence="4" id="KW-0862">Zinc</keyword>
<dbReference type="PATRIC" id="fig|1705561.3.peg.1181"/>
<dbReference type="GO" id="GO:0016788">
    <property type="term" value="F:hydrolase activity, acting on ester bonds"/>
    <property type="evidence" value="ECO:0007669"/>
    <property type="project" value="InterPro"/>
</dbReference>
<dbReference type="EMBL" id="LITU01000045">
    <property type="protein sequence ID" value="KOY17140.1"/>
    <property type="molecule type" value="Genomic_DNA"/>
</dbReference>
<dbReference type="Proteomes" id="UP000037688">
    <property type="component" value="Unassembled WGS sequence"/>
</dbReference>
<protein>
    <submittedName>
        <fullName evidence="6">Deacylase</fullName>
    </submittedName>
</protein>
<dbReference type="GO" id="GO:0046872">
    <property type="term" value="F:metal ion binding"/>
    <property type="evidence" value="ECO:0007669"/>
    <property type="project" value="UniProtKB-KW"/>
</dbReference>
<dbReference type="PANTHER" id="PTHR37326:SF1">
    <property type="entry name" value="BLL3975 PROTEIN"/>
    <property type="match status" value="1"/>
</dbReference>
<dbReference type="Gene3D" id="3.40.630.10">
    <property type="entry name" value="Zn peptidases"/>
    <property type="match status" value="1"/>
</dbReference>
<dbReference type="RefSeq" id="WP_053780159.1">
    <property type="nucleotide sequence ID" value="NZ_LITU01000045.1"/>
</dbReference>
<keyword evidence="3" id="KW-0378">Hydrolase</keyword>
<evidence type="ECO:0000256" key="3">
    <source>
        <dbReference type="ARBA" id="ARBA00022801"/>
    </source>
</evidence>
<evidence type="ECO:0000256" key="2">
    <source>
        <dbReference type="ARBA" id="ARBA00022723"/>
    </source>
</evidence>
<dbReference type="InterPro" id="IPR055438">
    <property type="entry name" value="AstE_AspA_cat"/>
</dbReference>
<feature type="domain" description="Succinylglutamate desuccinylase/Aspartoacylase catalytic" evidence="5">
    <location>
        <begin position="27"/>
        <end position="126"/>
    </location>
</feature>
<evidence type="ECO:0000313" key="6">
    <source>
        <dbReference type="EMBL" id="KOY17140.1"/>
    </source>
</evidence>
<organism evidence="6 7">
    <name type="scientific">Paenibacillus xylanivorans</name>
    <dbReference type="NCBI Taxonomy" id="1705561"/>
    <lineage>
        <taxon>Bacteria</taxon>
        <taxon>Bacillati</taxon>
        <taxon>Bacillota</taxon>
        <taxon>Bacilli</taxon>
        <taxon>Bacillales</taxon>
        <taxon>Paenibacillaceae</taxon>
        <taxon>Paenibacillus</taxon>
    </lineage>
</organism>
<dbReference type="AlphaFoldDB" id="A0A0M9BQL1"/>
<dbReference type="OrthoDB" id="2647974at2"/>
<keyword evidence="2" id="KW-0479">Metal-binding</keyword>
<reference evidence="6 7" key="1">
    <citation type="submission" date="2015-08" db="EMBL/GenBank/DDBJ databases">
        <title>Draft genome sequence of cellulolytic and xylanolytic Paenibacillus sp. A59, isolated from a decaying forest soil from Patagonia, Argentina.</title>
        <authorList>
            <person name="Ghio S."/>
            <person name="Caceres A.M."/>
            <person name="Talia P."/>
            <person name="Grasso D."/>
            <person name="Campos E."/>
        </authorList>
    </citation>
    <scope>NUCLEOTIDE SEQUENCE [LARGE SCALE GENOMIC DNA]</scope>
    <source>
        <strain evidence="6 7">A59</strain>
    </source>
</reference>
<sequence length="225" mass="25102">MLVTKHTLAASSAHATPYYIVRGMNHGPVIMITSGVHGNETASMAAAQKLADDCMTGRLHVLRGLLIIVPRVNQKAYRNNSRGKPDLNRMFPRQVSGKAKHPLASAVFQLARQHGPDWWLDLHEANGLSQRSSRVLGQTLITNPGSRAAPVCKRIIGRMNRSIPIRDRHFNLKQHELPGSARTAAARLLQARSVTVETCWSLNRSDRIKYQTEIVHHFLREAGLF</sequence>
<comment type="cofactor">
    <cofactor evidence="1">
        <name>Zn(2+)</name>
        <dbReference type="ChEBI" id="CHEBI:29105"/>
    </cofactor>
</comment>
<keyword evidence="7" id="KW-1185">Reference proteome</keyword>
<name>A0A0M9BQL1_9BACL</name>
<evidence type="ECO:0000313" key="7">
    <source>
        <dbReference type="Proteomes" id="UP000037688"/>
    </source>
</evidence>
<proteinExistence type="predicted"/>